<dbReference type="RefSeq" id="WP_192276810.1">
    <property type="nucleotide sequence ID" value="NZ_JACZDF010000001.1"/>
</dbReference>
<dbReference type="NCBIfam" id="TIGR01488">
    <property type="entry name" value="HAD-SF-IB"/>
    <property type="match status" value="1"/>
</dbReference>
<dbReference type="SUPFAM" id="SSF56784">
    <property type="entry name" value="HAD-like"/>
    <property type="match status" value="1"/>
</dbReference>
<dbReference type="InterPro" id="IPR050582">
    <property type="entry name" value="HAD-like_SerB"/>
</dbReference>
<evidence type="ECO:0000256" key="5">
    <source>
        <dbReference type="SAM" id="Phobius"/>
    </source>
</evidence>
<dbReference type="Proteomes" id="UP000642107">
    <property type="component" value="Unassembled WGS sequence"/>
</dbReference>
<dbReference type="NCBIfam" id="TIGR01490">
    <property type="entry name" value="HAD-SF-IB-hyp1"/>
    <property type="match status" value="1"/>
</dbReference>
<evidence type="ECO:0000256" key="1">
    <source>
        <dbReference type="ARBA" id="ARBA00009184"/>
    </source>
</evidence>
<dbReference type="InterPro" id="IPR036412">
    <property type="entry name" value="HAD-like_sf"/>
</dbReference>
<accession>A0ABR9DLL5</accession>
<organism evidence="6 7">
    <name type="scientific">Flavimobilis rhizosphaerae</name>
    <dbReference type="NCBI Taxonomy" id="2775421"/>
    <lineage>
        <taxon>Bacteria</taxon>
        <taxon>Bacillati</taxon>
        <taxon>Actinomycetota</taxon>
        <taxon>Actinomycetes</taxon>
        <taxon>Micrococcales</taxon>
        <taxon>Jonesiaceae</taxon>
        <taxon>Flavimobilis</taxon>
    </lineage>
</organism>
<comment type="similarity">
    <text evidence="1">Belongs to the HAD-like hydrolase superfamily. SerB family.</text>
</comment>
<feature type="transmembrane region" description="Helical" evidence="5">
    <location>
        <begin position="260"/>
        <end position="278"/>
    </location>
</feature>
<evidence type="ECO:0000256" key="4">
    <source>
        <dbReference type="ARBA" id="ARBA00022842"/>
    </source>
</evidence>
<dbReference type="InterPro" id="IPR023214">
    <property type="entry name" value="HAD_sf"/>
</dbReference>
<proteinExistence type="inferred from homology"/>
<dbReference type="Gene3D" id="1.20.1440.100">
    <property type="entry name" value="SG protein - dephosphorylation function"/>
    <property type="match status" value="1"/>
</dbReference>
<dbReference type="Pfam" id="PF12710">
    <property type="entry name" value="HAD"/>
    <property type="match status" value="1"/>
</dbReference>
<evidence type="ECO:0000313" key="6">
    <source>
        <dbReference type="EMBL" id="MBD9698026.1"/>
    </source>
</evidence>
<keyword evidence="7" id="KW-1185">Reference proteome</keyword>
<dbReference type="InterPro" id="IPR006385">
    <property type="entry name" value="HAD_hydro_SerB1"/>
</dbReference>
<dbReference type="CDD" id="cd02612">
    <property type="entry name" value="HAD_PGPPase"/>
    <property type="match status" value="1"/>
</dbReference>
<keyword evidence="4" id="KW-0460">Magnesium</keyword>
<keyword evidence="5" id="KW-1133">Transmembrane helix</keyword>
<comment type="caution">
    <text evidence="6">The sequence shown here is derived from an EMBL/GenBank/DDBJ whole genome shotgun (WGS) entry which is preliminary data.</text>
</comment>
<dbReference type="PANTHER" id="PTHR43344:SF13">
    <property type="entry name" value="PHOSPHATASE RV3661-RELATED"/>
    <property type="match status" value="1"/>
</dbReference>
<keyword evidence="5" id="KW-0472">Membrane</keyword>
<sequence>MPAAQPVVSRAARLGPVTAQRPAASRPRPTAAFFDLDKTVIATSSVSAFSRPFAAGGLLSRRAMLRSAYAHVLYMAGGADAEQTERMRRTLSALVEGWDVAQVSEIVAETLHDLIDPYVYAEAVELMAEHHAAGRDVVIVSASGTEVVEPIAAALGADHVVATRMEIVDGRYTGGIDFYAYGENKAVAVRELAALHGYDLEESYAYSDSITDAPMLGAVGHGFVVNPDRTLRRLAAEEGWDVLTFTRPVAIEAFLTPRRGIAAGVALAAAAGAIVWAVQRRRRAAR</sequence>
<evidence type="ECO:0000256" key="2">
    <source>
        <dbReference type="ARBA" id="ARBA00022723"/>
    </source>
</evidence>
<dbReference type="PANTHER" id="PTHR43344">
    <property type="entry name" value="PHOSPHOSERINE PHOSPHATASE"/>
    <property type="match status" value="1"/>
</dbReference>
<name>A0ABR9DLL5_9MICO</name>
<reference evidence="6 7" key="1">
    <citation type="submission" date="2020-09" db="EMBL/GenBank/DDBJ databases">
        <title>Flavimobilis rhizosphaerae sp. nov., isolated from rhizosphere soil of Spartina alterniflora.</title>
        <authorList>
            <person name="Hanqin C."/>
        </authorList>
    </citation>
    <scope>NUCLEOTIDE SEQUENCE [LARGE SCALE GENOMIC DNA]</scope>
    <source>
        <strain evidence="6 7">GY 10621</strain>
    </source>
</reference>
<evidence type="ECO:0000313" key="7">
    <source>
        <dbReference type="Proteomes" id="UP000642107"/>
    </source>
</evidence>
<keyword evidence="3 6" id="KW-0378">Hydrolase</keyword>
<keyword evidence="5" id="KW-0812">Transmembrane</keyword>
<dbReference type="EMBL" id="JACZDF010000001">
    <property type="protein sequence ID" value="MBD9698026.1"/>
    <property type="molecule type" value="Genomic_DNA"/>
</dbReference>
<dbReference type="GO" id="GO:0016787">
    <property type="term" value="F:hydrolase activity"/>
    <property type="evidence" value="ECO:0007669"/>
    <property type="project" value="UniProtKB-KW"/>
</dbReference>
<protein>
    <submittedName>
        <fullName evidence="6">HAD family hydrolase</fullName>
    </submittedName>
</protein>
<evidence type="ECO:0000256" key="3">
    <source>
        <dbReference type="ARBA" id="ARBA00022801"/>
    </source>
</evidence>
<dbReference type="Gene3D" id="3.40.50.1000">
    <property type="entry name" value="HAD superfamily/HAD-like"/>
    <property type="match status" value="1"/>
</dbReference>
<gene>
    <name evidence="6" type="ORF">IGS67_00740</name>
</gene>
<keyword evidence="2" id="KW-0479">Metal-binding</keyword>